<evidence type="ECO:0000313" key="2">
    <source>
        <dbReference type="EMBL" id="CAF0763555.1"/>
    </source>
</evidence>
<dbReference type="EMBL" id="CAJNOQ010000011">
    <property type="protein sequence ID" value="CAF0738990.1"/>
    <property type="molecule type" value="Genomic_DNA"/>
</dbReference>
<evidence type="ECO:0000313" key="3">
    <source>
        <dbReference type="EMBL" id="CAF3517108.1"/>
    </source>
</evidence>
<keyword evidence="5" id="KW-1185">Reference proteome</keyword>
<sequence length="67" mass="7699">MEKIGAHSMVTDDSKQDECLQQLSDIINDVYRKIFSKNPVTSDSLKDLVSIENHLEELFQQIDLMNS</sequence>
<dbReference type="Proteomes" id="UP000681722">
    <property type="component" value="Unassembled WGS sequence"/>
</dbReference>
<dbReference type="EMBL" id="CAJOBC010000011">
    <property type="protein sequence ID" value="CAF3517108.1"/>
    <property type="molecule type" value="Genomic_DNA"/>
</dbReference>
<accession>A0A813NJ82</accession>
<gene>
    <name evidence="1" type="ORF">GPM918_LOCUS149</name>
    <name evidence="2" type="ORF">OVA965_LOCUS2687</name>
    <name evidence="3" type="ORF">SRO942_LOCUS150</name>
    <name evidence="4" type="ORF">TMI583_LOCUS2686</name>
</gene>
<proteinExistence type="predicted"/>
<comment type="caution">
    <text evidence="1">The sequence shown here is derived from an EMBL/GenBank/DDBJ whole genome shotgun (WGS) entry which is preliminary data.</text>
</comment>
<dbReference type="Proteomes" id="UP000677228">
    <property type="component" value="Unassembled WGS sequence"/>
</dbReference>
<dbReference type="AlphaFoldDB" id="A0A813NJ82"/>
<reference evidence="1" key="1">
    <citation type="submission" date="2021-02" db="EMBL/GenBank/DDBJ databases">
        <authorList>
            <person name="Nowell W R."/>
        </authorList>
    </citation>
    <scope>NUCLEOTIDE SEQUENCE</scope>
</reference>
<evidence type="ECO:0000313" key="4">
    <source>
        <dbReference type="EMBL" id="CAF3543520.1"/>
    </source>
</evidence>
<protein>
    <submittedName>
        <fullName evidence="1">Uncharacterized protein</fullName>
    </submittedName>
</protein>
<evidence type="ECO:0000313" key="1">
    <source>
        <dbReference type="EMBL" id="CAF0738990.1"/>
    </source>
</evidence>
<name>A0A813NJ82_9BILA</name>
<evidence type="ECO:0000313" key="5">
    <source>
        <dbReference type="Proteomes" id="UP000663829"/>
    </source>
</evidence>
<dbReference type="Proteomes" id="UP000682733">
    <property type="component" value="Unassembled WGS sequence"/>
</dbReference>
<organism evidence="1 5">
    <name type="scientific">Didymodactylos carnosus</name>
    <dbReference type="NCBI Taxonomy" id="1234261"/>
    <lineage>
        <taxon>Eukaryota</taxon>
        <taxon>Metazoa</taxon>
        <taxon>Spiralia</taxon>
        <taxon>Gnathifera</taxon>
        <taxon>Rotifera</taxon>
        <taxon>Eurotatoria</taxon>
        <taxon>Bdelloidea</taxon>
        <taxon>Philodinida</taxon>
        <taxon>Philodinidae</taxon>
        <taxon>Didymodactylos</taxon>
    </lineage>
</organism>
<dbReference type="EMBL" id="CAJOBA010000592">
    <property type="protein sequence ID" value="CAF3543520.1"/>
    <property type="molecule type" value="Genomic_DNA"/>
</dbReference>
<dbReference type="Proteomes" id="UP000663829">
    <property type="component" value="Unassembled WGS sequence"/>
</dbReference>
<dbReference type="EMBL" id="CAJNOK010000592">
    <property type="protein sequence ID" value="CAF0763555.1"/>
    <property type="molecule type" value="Genomic_DNA"/>
</dbReference>
<dbReference type="OrthoDB" id="10501326at2759"/>